<dbReference type="InterPro" id="IPR015942">
    <property type="entry name" value="Asp/Glu/hydantoin_racemase"/>
</dbReference>
<sequence length="279" mass="30677">MGSDAPIGVFDSGVGGLTVAREIMRQIPGERIIYFGDTARVPYGSKSKDTIIGFSRQIAKFLRTKEVKAIVIACNTASAFALETLSRENDIPVIGVVKPGAKVAAKTTKNGKIGIIGTIGTVNSNIYNEYIRGINPELKVFSKACPLFVPLVEEGWLYDSIMVEVADRYFSELKGYGIDTLVLGCTHYPLIRHTLQKVIGEDVALVNPAYETAISLRKVLKEKDLLCESRMTVGEAMEEASLPEHEFYVSDGAERFKAFANTILPCRVITTQDINIEKY</sequence>
<dbReference type="Pfam" id="PF01177">
    <property type="entry name" value="Asp_Glu_race"/>
    <property type="match status" value="1"/>
</dbReference>
<evidence type="ECO:0000256" key="2">
    <source>
        <dbReference type="ARBA" id="ARBA00013090"/>
    </source>
</evidence>
<dbReference type="STRING" id="290052.ASU35_08280"/>
<keyword evidence="5 8" id="KW-0413">Isomerase</keyword>
<keyword evidence="6 8" id="KW-0961">Cell wall biogenesis/degradation</keyword>
<keyword evidence="4 8" id="KW-0573">Peptidoglycan synthesis</keyword>
<dbReference type="InterPro" id="IPR001920">
    <property type="entry name" value="Asp/Glu_race"/>
</dbReference>
<dbReference type="FunFam" id="3.40.50.1860:FF:000002">
    <property type="entry name" value="Glutamate racemase"/>
    <property type="match status" value="1"/>
</dbReference>
<dbReference type="GO" id="GO:0008881">
    <property type="term" value="F:glutamate racemase activity"/>
    <property type="evidence" value="ECO:0007669"/>
    <property type="project" value="UniProtKB-UniRule"/>
</dbReference>
<dbReference type="UniPathway" id="UPA00219"/>
<dbReference type="EMBL" id="LNAM01000101">
    <property type="protein sequence ID" value="KSV59739.1"/>
    <property type="molecule type" value="Genomic_DNA"/>
</dbReference>
<evidence type="ECO:0000256" key="6">
    <source>
        <dbReference type="ARBA" id="ARBA00023316"/>
    </source>
</evidence>
<keyword evidence="10" id="KW-1185">Reference proteome</keyword>
<feature type="binding site" evidence="8">
    <location>
        <begin position="43"/>
        <end position="44"/>
    </location>
    <ligand>
        <name>substrate</name>
    </ligand>
</feature>
<comment type="caution">
    <text evidence="9">The sequence shown here is derived from an EMBL/GenBank/DDBJ whole genome shotgun (WGS) entry which is preliminary data.</text>
</comment>
<feature type="binding site" evidence="8">
    <location>
        <begin position="186"/>
        <end position="187"/>
    </location>
    <ligand>
        <name>substrate</name>
    </ligand>
</feature>
<dbReference type="PROSITE" id="PS00923">
    <property type="entry name" value="ASP_GLU_RACEMASE_1"/>
    <property type="match status" value="1"/>
</dbReference>
<dbReference type="Gene3D" id="3.40.50.1860">
    <property type="match status" value="2"/>
</dbReference>
<dbReference type="PANTHER" id="PTHR21198">
    <property type="entry name" value="GLUTAMATE RACEMASE"/>
    <property type="match status" value="1"/>
</dbReference>
<dbReference type="InterPro" id="IPR033134">
    <property type="entry name" value="Asp/Glu_racemase_AS_2"/>
</dbReference>
<evidence type="ECO:0000256" key="3">
    <source>
        <dbReference type="ARBA" id="ARBA00022960"/>
    </source>
</evidence>
<dbReference type="InterPro" id="IPR018187">
    <property type="entry name" value="Asp/Glu_racemase_AS_1"/>
</dbReference>
<gene>
    <name evidence="8" type="primary">murI</name>
    <name evidence="9" type="ORF">ASU35_08280</name>
</gene>
<organism evidence="9 10">
    <name type="scientific">Acetivibrio ethanolgignens</name>
    <dbReference type="NCBI Taxonomy" id="290052"/>
    <lineage>
        <taxon>Bacteria</taxon>
        <taxon>Bacillati</taxon>
        <taxon>Bacillota</taxon>
        <taxon>Clostridia</taxon>
        <taxon>Eubacteriales</taxon>
        <taxon>Oscillospiraceae</taxon>
        <taxon>Acetivibrio</taxon>
    </lineage>
</organism>
<comment type="pathway">
    <text evidence="8">Cell wall biogenesis; peptidoglycan biosynthesis.</text>
</comment>
<dbReference type="SUPFAM" id="SSF53681">
    <property type="entry name" value="Aspartate/glutamate racemase"/>
    <property type="match status" value="2"/>
</dbReference>
<evidence type="ECO:0000256" key="5">
    <source>
        <dbReference type="ARBA" id="ARBA00023235"/>
    </source>
</evidence>
<dbReference type="Proteomes" id="UP000054874">
    <property type="component" value="Unassembled WGS sequence"/>
</dbReference>
<dbReference type="OrthoDB" id="9801055at2"/>
<proteinExistence type="inferred from homology"/>
<dbReference type="GO" id="GO:0008360">
    <property type="term" value="P:regulation of cell shape"/>
    <property type="evidence" value="ECO:0007669"/>
    <property type="project" value="UniProtKB-KW"/>
</dbReference>
<dbReference type="AlphaFoldDB" id="A0A0V8QGJ5"/>
<evidence type="ECO:0000313" key="10">
    <source>
        <dbReference type="Proteomes" id="UP000054874"/>
    </source>
</evidence>
<dbReference type="GO" id="GO:0009252">
    <property type="term" value="P:peptidoglycan biosynthetic process"/>
    <property type="evidence" value="ECO:0007669"/>
    <property type="project" value="UniProtKB-UniRule"/>
</dbReference>
<comment type="catalytic activity">
    <reaction evidence="1 8">
        <text>L-glutamate = D-glutamate</text>
        <dbReference type="Rhea" id="RHEA:12813"/>
        <dbReference type="ChEBI" id="CHEBI:29985"/>
        <dbReference type="ChEBI" id="CHEBI:29986"/>
        <dbReference type="EC" id="5.1.1.3"/>
    </reaction>
</comment>
<dbReference type="InterPro" id="IPR004391">
    <property type="entry name" value="Glu_race"/>
</dbReference>
<dbReference type="NCBIfam" id="TIGR00067">
    <property type="entry name" value="glut_race"/>
    <property type="match status" value="1"/>
</dbReference>
<reference evidence="9 10" key="1">
    <citation type="submission" date="2015-11" db="EMBL/GenBank/DDBJ databases">
        <title>Butyribacter intestini gen. nov., sp. nov., a butyric acid-producing bacterium of the family Lachnospiraceae isolated from the human faeces.</title>
        <authorList>
            <person name="Zou Y."/>
            <person name="Xue W."/>
            <person name="Luo G."/>
            <person name="Lv M."/>
        </authorList>
    </citation>
    <scope>NUCLEOTIDE SEQUENCE [LARGE SCALE GENOMIC DNA]</scope>
    <source>
        <strain evidence="9 10">ACET-33324</strain>
    </source>
</reference>
<dbReference type="PANTHER" id="PTHR21198:SF2">
    <property type="entry name" value="GLUTAMATE RACEMASE"/>
    <property type="match status" value="1"/>
</dbReference>
<evidence type="ECO:0000256" key="1">
    <source>
        <dbReference type="ARBA" id="ARBA00001602"/>
    </source>
</evidence>
<dbReference type="RefSeq" id="WP_058352067.1">
    <property type="nucleotide sequence ID" value="NZ_CABMMD010000101.1"/>
</dbReference>
<feature type="binding site" evidence="8">
    <location>
        <begin position="75"/>
        <end position="76"/>
    </location>
    <ligand>
        <name>substrate</name>
    </ligand>
</feature>
<feature type="active site" description="Proton donor/acceptor" evidence="8">
    <location>
        <position position="185"/>
    </location>
</feature>
<name>A0A0V8QGJ5_9FIRM</name>
<comment type="function">
    <text evidence="8">Provides the (R)-glutamate required for cell wall biosynthesis.</text>
</comment>
<evidence type="ECO:0000256" key="7">
    <source>
        <dbReference type="ARBA" id="ARBA00070053"/>
    </source>
</evidence>
<dbReference type="GO" id="GO:0071555">
    <property type="term" value="P:cell wall organization"/>
    <property type="evidence" value="ECO:0007669"/>
    <property type="project" value="UniProtKB-KW"/>
</dbReference>
<comment type="similarity">
    <text evidence="8">Belongs to the aspartate/glutamate racemases family.</text>
</comment>
<feature type="binding site" evidence="8">
    <location>
        <begin position="11"/>
        <end position="12"/>
    </location>
    <ligand>
        <name>substrate</name>
    </ligand>
</feature>
<feature type="active site" description="Proton donor/acceptor" evidence="8">
    <location>
        <position position="74"/>
    </location>
</feature>
<evidence type="ECO:0000256" key="8">
    <source>
        <dbReference type="HAMAP-Rule" id="MF_00258"/>
    </source>
</evidence>
<evidence type="ECO:0000256" key="4">
    <source>
        <dbReference type="ARBA" id="ARBA00022984"/>
    </source>
</evidence>
<accession>A0A0V8QGJ5</accession>
<dbReference type="HAMAP" id="MF_00258">
    <property type="entry name" value="Glu_racemase"/>
    <property type="match status" value="1"/>
</dbReference>
<protein>
    <recommendedName>
        <fullName evidence="7 8">Glutamate racemase</fullName>
        <ecNumber evidence="2 8">5.1.1.3</ecNumber>
    </recommendedName>
</protein>
<evidence type="ECO:0000313" key="9">
    <source>
        <dbReference type="EMBL" id="KSV59739.1"/>
    </source>
</evidence>
<keyword evidence="3 8" id="KW-0133">Cell shape</keyword>
<dbReference type="EC" id="5.1.1.3" evidence="2 8"/>
<dbReference type="PROSITE" id="PS00924">
    <property type="entry name" value="ASP_GLU_RACEMASE_2"/>
    <property type="match status" value="1"/>
</dbReference>